<dbReference type="GeneID" id="87864692"/>
<dbReference type="Proteomes" id="UP001278500">
    <property type="component" value="Unassembled WGS sequence"/>
</dbReference>
<evidence type="ECO:0000256" key="2">
    <source>
        <dbReference type="SAM" id="MobiDB-lite"/>
    </source>
</evidence>
<protein>
    <recommendedName>
        <fullName evidence="5">TPR domain-containing protein</fullName>
    </recommendedName>
</protein>
<feature type="region of interest" description="Disordered" evidence="2">
    <location>
        <begin position="1"/>
        <end position="27"/>
    </location>
</feature>
<dbReference type="SUPFAM" id="SSF48452">
    <property type="entry name" value="TPR-like"/>
    <property type="match status" value="1"/>
</dbReference>
<dbReference type="SMART" id="SM00028">
    <property type="entry name" value="TPR"/>
    <property type="match status" value="2"/>
</dbReference>
<dbReference type="RefSeq" id="XP_062676888.1">
    <property type="nucleotide sequence ID" value="XM_062827538.1"/>
</dbReference>
<reference evidence="3" key="1">
    <citation type="journal article" date="2023" name="Mol. Phylogenet. Evol.">
        <title>Genome-scale phylogeny and comparative genomics of the fungal order Sordariales.</title>
        <authorList>
            <person name="Hensen N."/>
            <person name="Bonometti L."/>
            <person name="Westerberg I."/>
            <person name="Brannstrom I.O."/>
            <person name="Guillou S."/>
            <person name="Cros-Aarteil S."/>
            <person name="Calhoun S."/>
            <person name="Haridas S."/>
            <person name="Kuo A."/>
            <person name="Mondo S."/>
            <person name="Pangilinan J."/>
            <person name="Riley R."/>
            <person name="LaButti K."/>
            <person name="Andreopoulos B."/>
            <person name="Lipzen A."/>
            <person name="Chen C."/>
            <person name="Yan M."/>
            <person name="Daum C."/>
            <person name="Ng V."/>
            <person name="Clum A."/>
            <person name="Steindorff A."/>
            <person name="Ohm R.A."/>
            <person name="Martin F."/>
            <person name="Silar P."/>
            <person name="Natvig D.O."/>
            <person name="Lalanne C."/>
            <person name="Gautier V."/>
            <person name="Ament-Velasquez S.L."/>
            <person name="Kruys A."/>
            <person name="Hutchinson M.I."/>
            <person name="Powell A.J."/>
            <person name="Barry K."/>
            <person name="Miller A.N."/>
            <person name="Grigoriev I.V."/>
            <person name="Debuchy R."/>
            <person name="Gladieux P."/>
            <person name="Hiltunen Thoren M."/>
            <person name="Johannesson H."/>
        </authorList>
    </citation>
    <scope>NUCLEOTIDE SEQUENCE</scope>
    <source>
        <strain evidence="3">CBS 560.94</strain>
    </source>
</reference>
<keyword evidence="4" id="KW-1185">Reference proteome</keyword>
<feature type="region of interest" description="Disordered" evidence="2">
    <location>
        <begin position="367"/>
        <end position="387"/>
    </location>
</feature>
<gene>
    <name evidence="3" type="ORF">B0H65DRAFT_479609</name>
</gene>
<evidence type="ECO:0000256" key="1">
    <source>
        <dbReference type="PROSITE-ProRule" id="PRU00339"/>
    </source>
</evidence>
<sequence length="387" mass="43229">MAPTKPKNKSQKDKAKARARTGAAQPSNVNARELLNNASAMLEVGDIENAAKTAKTAYKAIGEDGKLAGAALSLLGHIYVELGEIEAAREFFLAAVKTDEDGTLPEDVAGGPEKFLWLAQLSEEGGQDSVSWYDRGASALRLQIQTLSDELEKRPHGKEQQEALITEKKRRLAAILCAVAEVYMTDLSWEEDAEQRCEALITEAIMLAPELADTWQTVANVRISQTRVDEAKEALRRSMALWEHLEPEDPNVPQFPTRVSLVRLLIEVGMEEKAIDVAERLIIEDDQAVEVWYLSGYGRYLLGEKIKNGELQAPEGETWQDVWRLSRKYLAQCLRTYAAIEYEDERLGAHAQELLDSIRGELGVVGAEEDEVWEDTDVEEDEDEEMN</sequence>
<dbReference type="InterPro" id="IPR019734">
    <property type="entry name" value="TPR_rpt"/>
</dbReference>
<evidence type="ECO:0000313" key="3">
    <source>
        <dbReference type="EMBL" id="KAK3334722.1"/>
    </source>
</evidence>
<dbReference type="EMBL" id="JAUEPP010000009">
    <property type="protein sequence ID" value="KAK3334722.1"/>
    <property type="molecule type" value="Genomic_DNA"/>
</dbReference>
<organism evidence="3 4">
    <name type="scientific">Neurospora tetraspora</name>
    <dbReference type="NCBI Taxonomy" id="94610"/>
    <lineage>
        <taxon>Eukaryota</taxon>
        <taxon>Fungi</taxon>
        <taxon>Dikarya</taxon>
        <taxon>Ascomycota</taxon>
        <taxon>Pezizomycotina</taxon>
        <taxon>Sordariomycetes</taxon>
        <taxon>Sordariomycetidae</taxon>
        <taxon>Sordariales</taxon>
        <taxon>Sordariaceae</taxon>
        <taxon>Neurospora</taxon>
    </lineage>
</organism>
<feature type="repeat" description="TPR" evidence="1">
    <location>
        <begin position="69"/>
        <end position="102"/>
    </location>
</feature>
<dbReference type="PROSITE" id="PS50005">
    <property type="entry name" value="TPR"/>
    <property type="match status" value="1"/>
</dbReference>
<evidence type="ECO:0008006" key="5">
    <source>
        <dbReference type="Google" id="ProtNLM"/>
    </source>
</evidence>
<reference evidence="3" key="2">
    <citation type="submission" date="2023-06" db="EMBL/GenBank/DDBJ databases">
        <authorList>
            <consortium name="Lawrence Berkeley National Laboratory"/>
            <person name="Haridas S."/>
            <person name="Hensen N."/>
            <person name="Bonometti L."/>
            <person name="Westerberg I."/>
            <person name="Brannstrom I.O."/>
            <person name="Guillou S."/>
            <person name="Cros-Aarteil S."/>
            <person name="Calhoun S."/>
            <person name="Kuo A."/>
            <person name="Mondo S."/>
            <person name="Pangilinan J."/>
            <person name="Riley R."/>
            <person name="Labutti K."/>
            <person name="Andreopoulos B."/>
            <person name="Lipzen A."/>
            <person name="Chen C."/>
            <person name="Yanf M."/>
            <person name="Daum C."/>
            <person name="Ng V."/>
            <person name="Clum A."/>
            <person name="Steindorff A."/>
            <person name="Ohm R."/>
            <person name="Martin F."/>
            <person name="Silar P."/>
            <person name="Natvig D."/>
            <person name="Lalanne C."/>
            <person name="Gautier V."/>
            <person name="Ament-Velasquez S.L."/>
            <person name="Kruys A."/>
            <person name="Hutchinson M.I."/>
            <person name="Powell A.J."/>
            <person name="Barry K."/>
            <person name="Miller A.N."/>
            <person name="Grigoriev I.V."/>
            <person name="Debuchy R."/>
            <person name="Gladieux P."/>
            <person name="Thoren M.H."/>
            <person name="Johannesson H."/>
        </authorList>
    </citation>
    <scope>NUCLEOTIDE SEQUENCE</scope>
    <source>
        <strain evidence="3">CBS 560.94</strain>
    </source>
</reference>
<name>A0AAE0J1B3_9PEZI</name>
<dbReference type="CDD" id="cd24142">
    <property type="entry name" value="ACL4-like"/>
    <property type="match status" value="1"/>
</dbReference>
<evidence type="ECO:0000313" key="4">
    <source>
        <dbReference type="Proteomes" id="UP001278500"/>
    </source>
</evidence>
<comment type="caution">
    <text evidence="3">The sequence shown here is derived from an EMBL/GenBank/DDBJ whole genome shotgun (WGS) entry which is preliminary data.</text>
</comment>
<dbReference type="AlphaFoldDB" id="A0AAE0J1B3"/>
<dbReference type="Pfam" id="PF13181">
    <property type="entry name" value="TPR_8"/>
    <property type="match status" value="1"/>
</dbReference>
<keyword evidence="1" id="KW-0802">TPR repeat</keyword>
<proteinExistence type="predicted"/>
<accession>A0AAE0J1B3</accession>
<dbReference type="Gene3D" id="1.25.40.10">
    <property type="entry name" value="Tetratricopeptide repeat domain"/>
    <property type="match status" value="2"/>
</dbReference>
<dbReference type="InterPro" id="IPR011990">
    <property type="entry name" value="TPR-like_helical_dom_sf"/>
</dbReference>